<dbReference type="PROSITE" id="PS50086">
    <property type="entry name" value="TBC_RABGAP"/>
    <property type="match status" value="1"/>
</dbReference>
<proteinExistence type="predicted"/>
<gene>
    <name evidence="4" type="ORF">GMARGA_LOCUS15604</name>
</gene>
<dbReference type="InterPro" id="IPR050302">
    <property type="entry name" value="Rab_GAP_TBC_domain"/>
</dbReference>
<dbReference type="InterPro" id="IPR035969">
    <property type="entry name" value="Rab-GAP_TBC_sf"/>
</dbReference>
<dbReference type="Gene3D" id="1.10.8.270">
    <property type="entry name" value="putative rabgap domain of human tbc1 domain family member 14 like domains"/>
    <property type="match status" value="1"/>
</dbReference>
<keyword evidence="1" id="KW-0175">Coiled coil</keyword>
<evidence type="ECO:0000313" key="5">
    <source>
        <dbReference type="Proteomes" id="UP000789901"/>
    </source>
</evidence>
<dbReference type="Proteomes" id="UP000789901">
    <property type="component" value="Unassembled WGS sequence"/>
</dbReference>
<feature type="compositionally biased region" description="Low complexity" evidence="2">
    <location>
        <begin position="223"/>
        <end position="236"/>
    </location>
</feature>
<evidence type="ECO:0000256" key="1">
    <source>
        <dbReference type="SAM" id="Coils"/>
    </source>
</evidence>
<reference evidence="4 5" key="1">
    <citation type="submission" date="2021-06" db="EMBL/GenBank/DDBJ databases">
        <authorList>
            <person name="Kallberg Y."/>
            <person name="Tangrot J."/>
            <person name="Rosling A."/>
        </authorList>
    </citation>
    <scope>NUCLEOTIDE SEQUENCE [LARGE SCALE GENOMIC DNA]</scope>
    <source>
        <strain evidence="4 5">120-4 pot B 10/14</strain>
    </source>
</reference>
<name>A0ABN7V9R3_GIGMA</name>
<organism evidence="4 5">
    <name type="scientific">Gigaspora margarita</name>
    <dbReference type="NCBI Taxonomy" id="4874"/>
    <lineage>
        <taxon>Eukaryota</taxon>
        <taxon>Fungi</taxon>
        <taxon>Fungi incertae sedis</taxon>
        <taxon>Mucoromycota</taxon>
        <taxon>Glomeromycotina</taxon>
        <taxon>Glomeromycetes</taxon>
        <taxon>Diversisporales</taxon>
        <taxon>Gigasporaceae</taxon>
        <taxon>Gigaspora</taxon>
    </lineage>
</organism>
<dbReference type="PANTHER" id="PTHR47219:SF22">
    <property type="entry name" value="RAB-GAP TBC DOMAIN-CONTAINING PROTEIN"/>
    <property type="match status" value="1"/>
</dbReference>
<sequence length="870" mass="99739">MATAVEPTKSELSIKVPTILATKHFNSHVEETEAEVDEFSDAFATPKDENDPYNYNDYAPNFKAPDELDSQNSISFEENDKVDKLSSSPASSVYDDDSFSESADLTDHTATLDTLDKTIDIQNTESLQDNSFDTSFEKEKEKNDPSLTPLDNSNINSIKSENVIVNELSDNSINSTDNHVDVKLSEDKIDSIEDLKDEKIRNSSSYSTTSSEDEKNDYESSDFADSTASKSSSFSSISFHQSTNKKDVKNYEIVEDKNNENRMSVASLAENPELNDISLEDDSLNTEEASKEWGFSDWSFPKTPNSIRALSTLFTGRSSTASIISRNDESRMSVGSMSSTGSNYDLLLARLEKENQILQEDPKARRMSLQGIAEIRASFERVHSEAVESNLEDDIDWDFWGQIVSDYETVARTKPRELSKMIQKGIPQSLRGMIWQLMSKSKDSELEIMYAQLLKETSPHEKMISRDLNRTFPKHEYFRDSDGIGQEGLFNVVKAYSLYDKEVGYCQGISFIVGPLLLQKMPDEEAFSVLVKMMKFYNLRGHFLPGMDGLQLRLFQFDHLVEEMLPKVHYHLRSQGINSSMYASQWFMTLFAYKFPLSLVFRIYDTIFMEGIESIFRFSIALLKKNEKKLIEMDFEPLLEYLKSGLFETTGVLAQLITDTQYKTNEFVKDAYNIRITPKKLQKYQQAYYAQQEAEKRRLMSEAEAIEKIKTNNYHLTNQVKHLEGNLQELNREHVELANELVNTKVELAKVKDDNEELQMTASDLRKTLQSKPIEIENKYKEQMDSLTQKNKALIERNNTLEVQLAGSTQTETSLKDQSQAEQSCYNIRRIHENENLLVKRRNLLVKQRNSGEIAKSQHNKTLIINRNDY</sequence>
<dbReference type="SMART" id="SM00164">
    <property type="entry name" value="TBC"/>
    <property type="match status" value="1"/>
</dbReference>
<feature type="region of interest" description="Disordered" evidence="2">
    <location>
        <begin position="33"/>
        <end position="107"/>
    </location>
</feature>
<feature type="compositionally biased region" description="Low complexity" evidence="2">
    <location>
        <begin position="52"/>
        <end position="61"/>
    </location>
</feature>
<dbReference type="PANTHER" id="PTHR47219">
    <property type="entry name" value="RAB GTPASE-ACTIVATING PROTEIN 1-LIKE"/>
    <property type="match status" value="1"/>
</dbReference>
<dbReference type="InterPro" id="IPR000195">
    <property type="entry name" value="Rab-GAP-TBC_dom"/>
</dbReference>
<dbReference type="SUPFAM" id="SSF47923">
    <property type="entry name" value="Ypt/Rab-GAP domain of gyp1p"/>
    <property type="match status" value="2"/>
</dbReference>
<evidence type="ECO:0000313" key="4">
    <source>
        <dbReference type="EMBL" id="CAG8743200.1"/>
    </source>
</evidence>
<feature type="domain" description="Rab-GAP TBC" evidence="3">
    <location>
        <begin position="425"/>
        <end position="611"/>
    </location>
</feature>
<dbReference type="Gene3D" id="1.10.472.80">
    <property type="entry name" value="Ypt/Rab-GAP domain of gyp1p, domain 3"/>
    <property type="match status" value="1"/>
</dbReference>
<dbReference type="EMBL" id="CAJVQB010010832">
    <property type="protein sequence ID" value="CAG8743200.1"/>
    <property type="molecule type" value="Genomic_DNA"/>
</dbReference>
<feature type="region of interest" description="Disordered" evidence="2">
    <location>
        <begin position="202"/>
        <end position="236"/>
    </location>
</feature>
<evidence type="ECO:0000256" key="2">
    <source>
        <dbReference type="SAM" id="MobiDB-lite"/>
    </source>
</evidence>
<evidence type="ECO:0000259" key="3">
    <source>
        <dbReference type="PROSITE" id="PS50086"/>
    </source>
</evidence>
<keyword evidence="5" id="KW-1185">Reference proteome</keyword>
<dbReference type="Gene3D" id="1.10.10.750">
    <property type="entry name" value="Ypt/Rab-GAP domain of gyp1p, domain 1"/>
    <property type="match status" value="1"/>
</dbReference>
<feature type="region of interest" description="Disordered" evidence="2">
    <location>
        <begin position="126"/>
        <end position="154"/>
    </location>
</feature>
<protein>
    <submittedName>
        <fullName evidence="4">920_t:CDS:1</fullName>
    </submittedName>
</protein>
<dbReference type="Pfam" id="PF23436">
    <property type="entry name" value="RabGap-TBC_2"/>
    <property type="match status" value="1"/>
</dbReference>
<accession>A0ABN7V9R3</accession>
<feature type="compositionally biased region" description="Polar residues" evidence="2">
    <location>
        <begin position="145"/>
        <end position="154"/>
    </location>
</feature>
<feature type="coiled-coil region" evidence="1">
    <location>
        <begin position="689"/>
        <end position="804"/>
    </location>
</feature>
<comment type="caution">
    <text evidence="4">The sequence shown here is derived from an EMBL/GenBank/DDBJ whole genome shotgun (WGS) entry which is preliminary data.</text>
</comment>
<feature type="compositionally biased region" description="Basic and acidic residues" evidence="2">
    <location>
        <begin position="135"/>
        <end position="144"/>
    </location>
</feature>